<evidence type="ECO:0000313" key="6">
    <source>
        <dbReference type="Proteomes" id="UP000001058"/>
    </source>
</evidence>
<dbReference type="OrthoDB" id="523936at2759"/>
<dbReference type="Pfam" id="PF01734">
    <property type="entry name" value="Patatin"/>
    <property type="match status" value="1"/>
</dbReference>
<dbReference type="Proteomes" id="UP000001058">
    <property type="component" value="Unassembled WGS sequence"/>
</dbReference>
<reference evidence="5 6" key="1">
    <citation type="journal article" date="2010" name="Science">
        <title>Genomic analysis of organismal complexity in the multicellular green alga Volvox carteri.</title>
        <authorList>
            <person name="Prochnik S.E."/>
            <person name="Umen J."/>
            <person name="Nedelcu A.M."/>
            <person name="Hallmann A."/>
            <person name="Miller S.M."/>
            <person name="Nishii I."/>
            <person name="Ferris P."/>
            <person name="Kuo A."/>
            <person name="Mitros T."/>
            <person name="Fritz-Laylin L.K."/>
            <person name="Hellsten U."/>
            <person name="Chapman J."/>
            <person name="Simakov O."/>
            <person name="Rensing S.A."/>
            <person name="Terry A."/>
            <person name="Pangilinan J."/>
            <person name="Kapitonov V."/>
            <person name="Jurka J."/>
            <person name="Salamov A."/>
            <person name="Shapiro H."/>
            <person name="Schmutz J."/>
            <person name="Grimwood J."/>
            <person name="Lindquist E."/>
            <person name="Lucas S."/>
            <person name="Grigoriev I.V."/>
            <person name="Schmitt R."/>
            <person name="Kirk D."/>
            <person name="Rokhsar D.S."/>
        </authorList>
    </citation>
    <scope>NUCLEOTIDE SEQUENCE [LARGE SCALE GENOMIC DNA]</scope>
    <source>
        <strain evidence="6">f. Nagariensis / Eve</strain>
    </source>
</reference>
<sequence>MWVEEGNSRYCYFKAKGKLAKQMTEADERRVVENNETATRIFPAHWGKEAVLENMVLKATQRIDSAKDKVPTQISSVEAVGRCYPAKRDPAARHKFEARINELELEVRAEREWRNRLESEVHTLRETASRGGQSWNFLSVEFTAGVLKGLSKNFDTSKVPMVGSSSGALVTALAACGVHPEHAAEELERLLSCESILKRRLGLFGILVLPPMCFHRFWAANPQGAVTRTWLDNCLPNDAGELLSRRSTVLVTQLPLLTTTHITNFESKQDVVDVVMASAHLPLLLDGNWYAVCRQRPVIDGGFWWWWHRCDKPYRGVSSGRTEPLPPLAQEQTSASGSDGGAVLVPATNCYSFNCYSPDGLSGGRAQNYDATYCADESLYGKTSVSGTQATHALPDGQQQRQQLGWVQWYGMSRRQPDGVFAATAARPGGVPKAAAAAAAAAAPPPPSLATAAAPGHGTDLCRGFVRQLNVSAAAATRLVGKTVLIQPSDDDALAAGWRRYRRWRPDDLSAAWEMMRHGEVYGSGALLRRLEETT</sequence>
<dbReference type="InterPro" id="IPR033562">
    <property type="entry name" value="PLPL"/>
</dbReference>
<feature type="domain" description="PNPLA" evidence="4">
    <location>
        <begin position="142"/>
        <end position="303"/>
    </location>
</feature>
<dbReference type="GO" id="GO:0005737">
    <property type="term" value="C:cytoplasm"/>
    <property type="evidence" value="ECO:0007669"/>
    <property type="project" value="TreeGrafter"/>
</dbReference>
<dbReference type="GO" id="GO:0005811">
    <property type="term" value="C:lipid droplet"/>
    <property type="evidence" value="ECO:0007669"/>
    <property type="project" value="TreeGrafter"/>
</dbReference>
<dbReference type="SUPFAM" id="SSF52151">
    <property type="entry name" value="FabD/lysophospholipase-like"/>
    <property type="match status" value="1"/>
</dbReference>
<protein>
    <recommendedName>
        <fullName evidence="2">Patatin</fullName>
        <ecNumber evidence="2">3.1.1.-</ecNumber>
    </recommendedName>
</protein>
<accession>D8U1Q7</accession>
<keyword evidence="2" id="KW-0378">Hydrolase</keyword>
<evidence type="ECO:0000313" key="5">
    <source>
        <dbReference type="EMBL" id="EFJ46453.1"/>
    </source>
</evidence>
<dbReference type="KEGG" id="vcn:VOLCADRAFT_93285"/>
<proteinExistence type="inferred from homology"/>
<comment type="similarity">
    <text evidence="2">Belongs to the patatin family.</text>
</comment>
<organism evidence="6">
    <name type="scientific">Volvox carteri f. nagariensis</name>
    <dbReference type="NCBI Taxonomy" id="3068"/>
    <lineage>
        <taxon>Eukaryota</taxon>
        <taxon>Viridiplantae</taxon>
        <taxon>Chlorophyta</taxon>
        <taxon>core chlorophytes</taxon>
        <taxon>Chlorophyceae</taxon>
        <taxon>CS clade</taxon>
        <taxon>Chlamydomonadales</taxon>
        <taxon>Volvocaceae</taxon>
        <taxon>Volvox</taxon>
    </lineage>
</organism>
<dbReference type="InterPro" id="IPR002641">
    <property type="entry name" value="PNPLA_dom"/>
</dbReference>
<evidence type="ECO:0000259" key="4">
    <source>
        <dbReference type="Pfam" id="PF01734"/>
    </source>
</evidence>
<dbReference type="PANTHER" id="PTHR12406">
    <property type="entry name" value="CALCIUM-INDEPENDENT PHOSPHOLIPASE A2 IPLA2 -RELATED"/>
    <property type="match status" value="1"/>
</dbReference>
<comment type="domain">
    <text evidence="2">The nitrogen atoms of the two glycine residues in the GGXR motif define the oxyanion hole, and stabilize the oxyanion that forms during the nucleophilic attack by the catalytic serine during substrate cleavage.</text>
</comment>
<evidence type="ECO:0000256" key="2">
    <source>
        <dbReference type="RuleBase" id="RU361262"/>
    </source>
</evidence>
<keyword evidence="2" id="KW-0442">Lipid degradation</keyword>
<dbReference type="GO" id="GO:0019433">
    <property type="term" value="P:triglyceride catabolic process"/>
    <property type="evidence" value="ECO:0007669"/>
    <property type="project" value="TreeGrafter"/>
</dbReference>
<comment type="function">
    <text evidence="2">Lipolytic acyl hydrolase (LAH).</text>
</comment>
<evidence type="ECO:0000256" key="1">
    <source>
        <dbReference type="ARBA" id="ARBA00023098"/>
    </source>
</evidence>
<dbReference type="EMBL" id="GL378351">
    <property type="protein sequence ID" value="EFJ46453.1"/>
    <property type="molecule type" value="Genomic_DNA"/>
</dbReference>
<dbReference type="EC" id="3.1.1.-" evidence="2"/>
<keyword evidence="6" id="KW-1185">Reference proteome</keyword>
<dbReference type="GeneID" id="9627189"/>
<evidence type="ECO:0000256" key="3">
    <source>
        <dbReference type="SAM" id="MobiDB-lite"/>
    </source>
</evidence>
<dbReference type="PANTHER" id="PTHR12406:SF45">
    <property type="entry name" value="PATATIN"/>
    <property type="match status" value="1"/>
</dbReference>
<dbReference type="RefSeq" id="XP_002952606.1">
    <property type="nucleotide sequence ID" value="XM_002952560.1"/>
</dbReference>
<dbReference type="InParanoid" id="D8U1Q7"/>
<feature type="region of interest" description="Disordered" evidence="3">
    <location>
        <begin position="320"/>
        <end position="339"/>
    </location>
</feature>
<keyword evidence="1 2" id="KW-0443">Lipid metabolism</keyword>
<dbReference type="AlphaFoldDB" id="D8U1Q7"/>
<dbReference type="GO" id="GO:0055088">
    <property type="term" value="P:lipid homeostasis"/>
    <property type="evidence" value="ECO:0007669"/>
    <property type="project" value="TreeGrafter"/>
</dbReference>
<dbReference type="GO" id="GO:0016020">
    <property type="term" value="C:membrane"/>
    <property type="evidence" value="ECO:0007669"/>
    <property type="project" value="TreeGrafter"/>
</dbReference>
<dbReference type="GO" id="GO:0004806">
    <property type="term" value="F:triacylglycerol lipase activity"/>
    <property type="evidence" value="ECO:0007669"/>
    <property type="project" value="TreeGrafter"/>
</dbReference>
<dbReference type="InterPro" id="IPR016035">
    <property type="entry name" value="Acyl_Trfase/lysoPLipase"/>
</dbReference>
<name>D8U1Q7_VOLCA</name>
<gene>
    <name evidence="5" type="ORF">VOLCADRAFT_93285</name>
</gene>